<feature type="domain" description="PEGA" evidence="2">
    <location>
        <begin position="188"/>
        <end position="239"/>
    </location>
</feature>
<accession>A0A5C6X732</accession>
<evidence type="ECO:0000259" key="2">
    <source>
        <dbReference type="Pfam" id="PF08308"/>
    </source>
</evidence>
<protein>
    <submittedName>
        <fullName evidence="3">PEGA domain-containing protein</fullName>
    </submittedName>
</protein>
<sequence>MAHPRFLLPAIVAIFAAALTFGAGSTAHAQVVAGLKTDYGPTVDAPLREALNEGILDAFDQNSLYSYIPADRVRSQLNPVVRDCFTADCLIRAGEATGAQAGLRLIVREEGQIYDWSLEIFELQEGTALVEDRGVCELCGRAEVVNQVRTAIIANLATLDLSDRGAPPRAEALDTGTTRAATPGQKRLRISVVPADTRILLNDEEVGQGEVTLEVEPGQQELRFASETHRDLRETIIVSESSPELIMLRVHLSGAPAPQRMVVTRGDGFVDHIEDKRLAYGWAGVGAGALFTVAGILLISQDGDPTCEEGTAYSRCPTLYNTAPMGVTFTVLGTTAMAAGAVLLTWPLLAGEAEEADPVSLNVGPALGRGFAGLRLGGRF</sequence>
<evidence type="ECO:0000256" key="1">
    <source>
        <dbReference type="SAM" id="SignalP"/>
    </source>
</evidence>
<dbReference type="AlphaFoldDB" id="A0A5C6X732"/>
<reference evidence="3 4" key="1">
    <citation type="submission" date="2019-08" db="EMBL/GenBank/DDBJ databases">
        <title>Bradymonadales sp. TMQ2.</title>
        <authorList>
            <person name="Liang Q."/>
        </authorList>
    </citation>
    <scope>NUCLEOTIDE SEQUENCE [LARGE SCALE GENOMIC DNA]</scope>
    <source>
        <strain evidence="3 4">TMQ2</strain>
    </source>
</reference>
<feature type="signal peptide" evidence="1">
    <location>
        <begin position="1"/>
        <end position="29"/>
    </location>
</feature>
<dbReference type="Proteomes" id="UP000321046">
    <property type="component" value="Unassembled WGS sequence"/>
</dbReference>
<feature type="chain" id="PRO_5022658694" evidence="1">
    <location>
        <begin position="30"/>
        <end position="380"/>
    </location>
</feature>
<dbReference type="EMBL" id="VOSL01000049">
    <property type="protein sequence ID" value="TXD35517.1"/>
    <property type="molecule type" value="Genomic_DNA"/>
</dbReference>
<evidence type="ECO:0000313" key="4">
    <source>
        <dbReference type="Proteomes" id="UP000321046"/>
    </source>
</evidence>
<keyword evidence="1" id="KW-0732">Signal</keyword>
<proteinExistence type="predicted"/>
<dbReference type="Pfam" id="PF08308">
    <property type="entry name" value="PEGA"/>
    <property type="match status" value="1"/>
</dbReference>
<comment type="caution">
    <text evidence="3">The sequence shown here is derived from an EMBL/GenBank/DDBJ whole genome shotgun (WGS) entry which is preliminary data.</text>
</comment>
<dbReference type="OrthoDB" id="5490308at2"/>
<gene>
    <name evidence="3" type="ORF">FRC96_11075</name>
</gene>
<name>A0A5C6X732_9DELT</name>
<dbReference type="InterPro" id="IPR013229">
    <property type="entry name" value="PEGA"/>
</dbReference>
<organism evidence="3 4">
    <name type="scientific">Lujinxingia vulgaris</name>
    <dbReference type="NCBI Taxonomy" id="2600176"/>
    <lineage>
        <taxon>Bacteria</taxon>
        <taxon>Deltaproteobacteria</taxon>
        <taxon>Bradymonadales</taxon>
        <taxon>Lujinxingiaceae</taxon>
        <taxon>Lujinxingia</taxon>
    </lineage>
</organism>
<evidence type="ECO:0000313" key="3">
    <source>
        <dbReference type="EMBL" id="TXD35517.1"/>
    </source>
</evidence>
<dbReference type="RefSeq" id="WP_146974559.1">
    <property type="nucleotide sequence ID" value="NZ_VOSL01000049.1"/>
</dbReference>